<evidence type="ECO:0000256" key="3">
    <source>
        <dbReference type="ARBA" id="ARBA00022679"/>
    </source>
</evidence>
<protein>
    <recommendedName>
        <fullName evidence="1">site-specific DNA-methyltransferase (adenine-specific)</fullName>
        <ecNumber evidence="1">2.1.1.72</ecNumber>
    </recommendedName>
</protein>
<evidence type="ECO:0000259" key="7">
    <source>
        <dbReference type="Pfam" id="PF20466"/>
    </source>
</evidence>
<feature type="region of interest" description="Disordered" evidence="5">
    <location>
        <begin position="1"/>
        <end position="33"/>
    </location>
</feature>
<accession>A0A9D2UE31</accession>
<dbReference type="GO" id="GO:0032259">
    <property type="term" value="P:methylation"/>
    <property type="evidence" value="ECO:0007669"/>
    <property type="project" value="UniProtKB-KW"/>
</dbReference>
<dbReference type="Pfam" id="PF20465">
    <property type="entry name" value="MmeI_hel"/>
    <property type="match status" value="1"/>
</dbReference>
<dbReference type="InterPro" id="IPR002052">
    <property type="entry name" value="DNA_methylase_N6_adenine_CS"/>
</dbReference>
<dbReference type="PANTHER" id="PTHR33841:SF1">
    <property type="entry name" value="DNA METHYLTRANSFERASE A"/>
    <property type="match status" value="1"/>
</dbReference>
<gene>
    <name evidence="10" type="ORF">H9908_02430</name>
</gene>
<evidence type="ECO:0000259" key="9">
    <source>
        <dbReference type="Pfam" id="PF20473"/>
    </source>
</evidence>
<feature type="domain" description="MmeI-like C-terminal" evidence="8">
    <location>
        <begin position="680"/>
        <end position="757"/>
    </location>
</feature>
<evidence type="ECO:0000256" key="2">
    <source>
        <dbReference type="ARBA" id="ARBA00022603"/>
    </source>
</evidence>
<sequence>MANLYTSILGDEADAPVAEEAPENAEEEDEKTQQTSILMTRLLFLLYGDDAGLWSEDLFQRWVEQETTPASLGAQLNQLFDVLNTPEHKRSSRISDLLAQFPYVNGGIFSDTLRAEFFTVETRDALLEACRFRWTRISVAVFGAMFQLVKSKEARRAAGEHYTSEKNILKTLDPLFLEAFRNEADRLIKNKSTRPADFDKFLDDLASHVFCDPACGGGNFLNLAYAKLREIETDVILERRRRGGEFTGSLDISLDQKLSISQFYGFEISWWASKIAETAMFLVDHQANRRLAQAIGEAPKRLPIKIAAHIVHGNALTLDWAEAIPEPKGQTFIFGNPPFIGARLMSKEQKEELKSAWSNAKGVSNLDYVTGWHIKALNLLEGREGSFAFVTTNSIVQGQGVPLLFGTIFKRGWRIGFAHRTFAWDSEAPGMAAVHCVIVGFTRDNAKKPLLWDYPTPNAPAQEIGVSRINAYLVDSANVLIDSRKTPLSQELPPATFGSMANDGGNLIVETDQYDQVSQDPIAMKYLRPFRGLKELLHSLDRWCLWLEGVTSSDLSKSSVLKERVAGVKTYRENSSRPATQKLAEYPTLFGERRQPARDYVCLPKVVSENRPYFTADLLSHEIIASDLVFTVEDPTGFAFALASSSMFITWQKTIGGRLESRLRFSATVVWNNFPVPALDDATRQRISEAGKKILEARMQEPNLTLAEQYAPLTMKPELRKAHDALDRIVDKAFGAPRKLTTDAQRLELLFNNYKKISLN</sequence>
<evidence type="ECO:0000313" key="11">
    <source>
        <dbReference type="Proteomes" id="UP000823908"/>
    </source>
</evidence>
<name>A0A9D2UE31_9MICC</name>
<evidence type="ECO:0000256" key="4">
    <source>
        <dbReference type="ARBA" id="ARBA00047942"/>
    </source>
</evidence>
<evidence type="ECO:0000256" key="5">
    <source>
        <dbReference type="SAM" id="MobiDB-lite"/>
    </source>
</evidence>
<keyword evidence="3" id="KW-0808">Transferase</keyword>
<dbReference type="InterPro" id="IPR029063">
    <property type="entry name" value="SAM-dependent_MTases_sf"/>
</dbReference>
<dbReference type="Gene3D" id="3.40.50.150">
    <property type="entry name" value="Vaccinia Virus protein VP39"/>
    <property type="match status" value="1"/>
</dbReference>
<proteinExistence type="predicted"/>
<dbReference type="GO" id="GO:0009007">
    <property type="term" value="F:site-specific DNA-methyltransferase (adenine-specific) activity"/>
    <property type="evidence" value="ECO:0007669"/>
    <property type="project" value="UniProtKB-EC"/>
</dbReference>
<dbReference type="PANTHER" id="PTHR33841">
    <property type="entry name" value="DNA METHYLTRANSFERASE YEEA-RELATED"/>
    <property type="match status" value="1"/>
</dbReference>
<dbReference type="PROSITE" id="PS00092">
    <property type="entry name" value="N6_MTASE"/>
    <property type="match status" value="1"/>
</dbReference>
<dbReference type="AlphaFoldDB" id="A0A9D2UE31"/>
<dbReference type="Pfam" id="PF20466">
    <property type="entry name" value="MmeI_TRD"/>
    <property type="match status" value="1"/>
</dbReference>
<dbReference type="Pfam" id="PF20467">
    <property type="entry name" value="MmeI_C"/>
    <property type="match status" value="1"/>
</dbReference>
<dbReference type="InterPro" id="IPR046818">
    <property type="entry name" value="MmeI_C"/>
</dbReference>
<dbReference type="InterPro" id="IPR046819">
    <property type="entry name" value="MmeI_hel"/>
</dbReference>
<dbReference type="SUPFAM" id="SSF53335">
    <property type="entry name" value="S-adenosyl-L-methionine-dependent methyltransferases"/>
    <property type="match status" value="1"/>
</dbReference>
<dbReference type="Proteomes" id="UP000823908">
    <property type="component" value="Unassembled WGS sequence"/>
</dbReference>
<dbReference type="InterPro" id="IPR046820">
    <property type="entry name" value="MmeI_TRD"/>
</dbReference>
<evidence type="ECO:0000259" key="8">
    <source>
        <dbReference type="Pfam" id="PF20467"/>
    </source>
</evidence>
<keyword evidence="2" id="KW-0489">Methyltransferase</keyword>
<reference evidence="10" key="1">
    <citation type="journal article" date="2021" name="PeerJ">
        <title>Extensive microbial diversity within the chicken gut microbiome revealed by metagenomics and culture.</title>
        <authorList>
            <person name="Gilroy R."/>
            <person name="Ravi A."/>
            <person name="Getino M."/>
            <person name="Pursley I."/>
            <person name="Horton D.L."/>
            <person name="Alikhan N.F."/>
            <person name="Baker D."/>
            <person name="Gharbi K."/>
            <person name="Hall N."/>
            <person name="Watson M."/>
            <person name="Adriaenssens E.M."/>
            <person name="Foster-Nyarko E."/>
            <person name="Jarju S."/>
            <person name="Secka A."/>
            <person name="Antonio M."/>
            <person name="Oren A."/>
            <person name="Chaudhuri R.R."/>
            <person name="La Ragione R."/>
            <person name="Hildebrand F."/>
            <person name="Pallen M.J."/>
        </authorList>
    </citation>
    <scope>NUCLEOTIDE SEQUENCE</scope>
    <source>
        <strain evidence="10">ChiHjej10B9-4811</strain>
    </source>
</reference>
<comment type="caution">
    <text evidence="10">The sequence shown here is derived from an EMBL/GenBank/DDBJ whole genome shotgun (WGS) entry which is preliminary data.</text>
</comment>
<dbReference type="InterPro" id="IPR050953">
    <property type="entry name" value="N4_N6_ade-DNA_methylase"/>
</dbReference>
<organism evidence="10 11">
    <name type="scientific">Candidatus Rothia avistercoris</name>
    <dbReference type="NCBI Taxonomy" id="2840479"/>
    <lineage>
        <taxon>Bacteria</taxon>
        <taxon>Bacillati</taxon>
        <taxon>Actinomycetota</taxon>
        <taxon>Actinomycetes</taxon>
        <taxon>Micrococcales</taxon>
        <taxon>Micrococcaceae</taxon>
        <taxon>Rothia</taxon>
    </lineage>
</organism>
<evidence type="ECO:0000259" key="6">
    <source>
        <dbReference type="Pfam" id="PF20465"/>
    </source>
</evidence>
<dbReference type="InterPro" id="IPR046816">
    <property type="entry name" value="MmeI_Mtase"/>
</dbReference>
<dbReference type="Pfam" id="PF20473">
    <property type="entry name" value="MmeI_Mtase"/>
    <property type="match status" value="1"/>
</dbReference>
<comment type="catalytic activity">
    <reaction evidence="4">
        <text>a 2'-deoxyadenosine in DNA + S-adenosyl-L-methionine = an N(6)-methyl-2'-deoxyadenosine in DNA + S-adenosyl-L-homocysteine + H(+)</text>
        <dbReference type="Rhea" id="RHEA:15197"/>
        <dbReference type="Rhea" id="RHEA-COMP:12418"/>
        <dbReference type="Rhea" id="RHEA-COMP:12419"/>
        <dbReference type="ChEBI" id="CHEBI:15378"/>
        <dbReference type="ChEBI" id="CHEBI:57856"/>
        <dbReference type="ChEBI" id="CHEBI:59789"/>
        <dbReference type="ChEBI" id="CHEBI:90615"/>
        <dbReference type="ChEBI" id="CHEBI:90616"/>
        <dbReference type="EC" id="2.1.1.72"/>
    </reaction>
</comment>
<evidence type="ECO:0000256" key="1">
    <source>
        <dbReference type="ARBA" id="ARBA00011900"/>
    </source>
</evidence>
<feature type="domain" description="MmeI-like DNA-methyltransferase" evidence="9">
    <location>
        <begin position="192"/>
        <end position="451"/>
    </location>
</feature>
<feature type="domain" description="MmeI-like target recognition" evidence="7">
    <location>
        <begin position="476"/>
        <end position="679"/>
    </location>
</feature>
<dbReference type="GO" id="GO:0003676">
    <property type="term" value="F:nucleic acid binding"/>
    <property type="evidence" value="ECO:0007669"/>
    <property type="project" value="InterPro"/>
</dbReference>
<reference evidence="10" key="2">
    <citation type="submission" date="2021-04" db="EMBL/GenBank/DDBJ databases">
        <authorList>
            <person name="Gilroy R."/>
        </authorList>
    </citation>
    <scope>NUCLEOTIDE SEQUENCE</scope>
    <source>
        <strain evidence="10">ChiHjej10B9-4811</strain>
    </source>
</reference>
<feature type="domain" description="MmeI-like helicase spacer" evidence="6">
    <location>
        <begin position="35"/>
        <end position="109"/>
    </location>
</feature>
<dbReference type="EC" id="2.1.1.72" evidence="1"/>
<evidence type="ECO:0000313" key="10">
    <source>
        <dbReference type="EMBL" id="HJD50717.1"/>
    </source>
</evidence>
<dbReference type="EMBL" id="DWUS01000065">
    <property type="protein sequence ID" value="HJD50717.1"/>
    <property type="molecule type" value="Genomic_DNA"/>
</dbReference>
<feature type="compositionally biased region" description="Acidic residues" evidence="5">
    <location>
        <begin position="20"/>
        <end position="30"/>
    </location>
</feature>